<sequence>VGHMQVNPYGVACHCGSRGCWETEAGEGALVRSGGFARRWARRRGGGSAASQRWRPHMPCRGGDDGALDQRRSGQPGQLAQPRDADPGGDVRGHLRTGAAHSGRAVAGRCLRLRAARRWRWSGPKFGREAVLMGAAELALQVILLDPAVL</sequence>
<dbReference type="AlphaFoldDB" id="T1BUP7"/>
<gene>
    <name evidence="2" type="ORF">B1B_08690</name>
</gene>
<dbReference type="InterPro" id="IPR043129">
    <property type="entry name" value="ATPase_NBD"/>
</dbReference>
<dbReference type="SUPFAM" id="SSF53067">
    <property type="entry name" value="Actin-like ATPase domain"/>
    <property type="match status" value="1"/>
</dbReference>
<accession>T1BUP7</accession>
<reference evidence="2" key="1">
    <citation type="submission" date="2013-08" db="EMBL/GenBank/DDBJ databases">
        <authorList>
            <person name="Mendez C."/>
            <person name="Richter M."/>
            <person name="Ferrer M."/>
            <person name="Sanchez J."/>
        </authorList>
    </citation>
    <scope>NUCLEOTIDE SEQUENCE</scope>
</reference>
<name>T1BUP7_9ZZZZ</name>
<protein>
    <submittedName>
        <fullName evidence="2">ROK family protein</fullName>
    </submittedName>
</protein>
<proteinExistence type="predicted"/>
<dbReference type="Pfam" id="PF00480">
    <property type="entry name" value="ROK"/>
    <property type="match status" value="1"/>
</dbReference>
<dbReference type="InterPro" id="IPR000600">
    <property type="entry name" value="ROK"/>
</dbReference>
<dbReference type="Gene3D" id="3.30.420.40">
    <property type="match status" value="1"/>
</dbReference>
<feature type="non-terminal residue" evidence="2">
    <location>
        <position position="1"/>
    </location>
</feature>
<feature type="compositionally biased region" description="Basic and acidic residues" evidence="1">
    <location>
        <begin position="83"/>
        <end position="93"/>
    </location>
</feature>
<feature type="compositionally biased region" description="Basic and acidic residues" evidence="1">
    <location>
        <begin position="62"/>
        <end position="72"/>
    </location>
</feature>
<dbReference type="EMBL" id="AUZY01005696">
    <property type="protein sequence ID" value="EQD57645.1"/>
    <property type="molecule type" value="Genomic_DNA"/>
</dbReference>
<reference evidence="2" key="2">
    <citation type="journal article" date="2014" name="ISME J.">
        <title>Microbial stratification in low pH oxic and suboxic macroscopic growths along an acid mine drainage.</title>
        <authorList>
            <person name="Mendez-Garcia C."/>
            <person name="Mesa V."/>
            <person name="Sprenger R.R."/>
            <person name="Richter M."/>
            <person name="Diez M.S."/>
            <person name="Solano J."/>
            <person name="Bargiela R."/>
            <person name="Golyshina O.V."/>
            <person name="Manteca A."/>
            <person name="Ramos J.L."/>
            <person name="Gallego J.R."/>
            <person name="Llorente I."/>
            <person name="Martins Dos Santos V.A."/>
            <person name="Jensen O.N."/>
            <person name="Pelaez A.I."/>
            <person name="Sanchez J."/>
            <person name="Ferrer M."/>
        </authorList>
    </citation>
    <scope>NUCLEOTIDE SEQUENCE</scope>
</reference>
<organism evidence="2">
    <name type="scientific">mine drainage metagenome</name>
    <dbReference type="NCBI Taxonomy" id="410659"/>
    <lineage>
        <taxon>unclassified sequences</taxon>
        <taxon>metagenomes</taxon>
        <taxon>ecological metagenomes</taxon>
    </lineage>
</organism>
<evidence type="ECO:0000313" key="2">
    <source>
        <dbReference type="EMBL" id="EQD57645.1"/>
    </source>
</evidence>
<evidence type="ECO:0000256" key="1">
    <source>
        <dbReference type="SAM" id="MobiDB-lite"/>
    </source>
</evidence>
<feature type="non-terminal residue" evidence="2">
    <location>
        <position position="150"/>
    </location>
</feature>
<comment type="caution">
    <text evidence="2">The sequence shown here is derived from an EMBL/GenBank/DDBJ whole genome shotgun (WGS) entry which is preliminary data.</text>
</comment>
<feature type="region of interest" description="Disordered" evidence="1">
    <location>
        <begin position="43"/>
        <end position="100"/>
    </location>
</feature>